<dbReference type="PANTHER" id="PTHR34138:SF1">
    <property type="entry name" value="CELL SHAPE-DETERMINING PROTEIN MREC"/>
    <property type="match status" value="1"/>
</dbReference>
<reference evidence="2 3" key="1">
    <citation type="journal article" date="2016" name="Nat. Commun.">
        <title>Thousands of microbial genomes shed light on interconnected biogeochemical processes in an aquifer system.</title>
        <authorList>
            <person name="Anantharaman K."/>
            <person name="Brown C.T."/>
            <person name="Hug L.A."/>
            <person name="Sharon I."/>
            <person name="Castelle C.J."/>
            <person name="Probst A.J."/>
            <person name="Thomas B.C."/>
            <person name="Singh A."/>
            <person name="Wilkins M.J."/>
            <person name="Karaoz U."/>
            <person name="Brodie E.L."/>
            <person name="Williams K.H."/>
            <person name="Hubbard S.S."/>
            <person name="Banfield J.F."/>
        </authorList>
    </citation>
    <scope>NUCLEOTIDE SEQUENCE [LARGE SCALE GENOMIC DNA]</scope>
</reference>
<dbReference type="AlphaFoldDB" id="A0A1F6WHE3"/>
<proteinExistence type="predicted"/>
<organism evidence="2 3">
    <name type="scientific">Candidatus Nomurabacteria bacterium RIFCSPHIGHO2_02_FULL_42_24</name>
    <dbReference type="NCBI Taxonomy" id="1801757"/>
    <lineage>
        <taxon>Bacteria</taxon>
        <taxon>Candidatus Nomuraibacteriota</taxon>
    </lineage>
</organism>
<evidence type="ECO:0000313" key="2">
    <source>
        <dbReference type="EMBL" id="OGI81282.1"/>
    </source>
</evidence>
<dbReference type="InterPro" id="IPR007221">
    <property type="entry name" value="MreC"/>
</dbReference>
<protein>
    <recommendedName>
        <fullName evidence="1">Rod shape-determining protein MreC beta-barrel core domain-containing protein</fullName>
    </recommendedName>
</protein>
<sequence length="251" mass="27116">MRVFRIIVPILILLILILLWSYAGGVFKSASSALTRPLWKVGLGISSFWSGFTAGLRAKSALESENGALKEEIAELKFNLTGFADISEENVQLKEILGRVGSREVVLAVVLAKPGHSPYDTLVIDIGSQDGVAVGAHVFASGDVLIGDINKVMPKSSIIRLFSSPGEKSDIVLPEHDLYLQAVGLGGGSFKISAPRDLEIIEGAELLLPGFERQILAVVEKIISDPRDPVKTVLATSPVNVQHLRWVEVER</sequence>
<feature type="domain" description="Rod shape-determining protein MreC beta-barrel core" evidence="1">
    <location>
        <begin position="110"/>
        <end position="249"/>
    </location>
</feature>
<dbReference type="InterPro" id="IPR042177">
    <property type="entry name" value="Cell/Rod_1"/>
</dbReference>
<evidence type="ECO:0000313" key="3">
    <source>
        <dbReference type="Proteomes" id="UP000179880"/>
    </source>
</evidence>
<dbReference type="Gene3D" id="2.40.10.340">
    <property type="entry name" value="Rod shape-determining protein MreC, domain 1"/>
    <property type="match status" value="1"/>
</dbReference>
<gene>
    <name evidence="2" type="ORF">A3B93_02035</name>
</gene>
<dbReference type="InterPro" id="IPR055342">
    <property type="entry name" value="MreC_beta-barrel_core"/>
</dbReference>
<dbReference type="GO" id="GO:0005886">
    <property type="term" value="C:plasma membrane"/>
    <property type="evidence" value="ECO:0007669"/>
    <property type="project" value="TreeGrafter"/>
</dbReference>
<dbReference type="Proteomes" id="UP000179880">
    <property type="component" value="Unassembled WGS sequence"/>
</dbReference>
<dbReference type="GO" id="GO:0008360">
    <property type="term" value="P:regulation of cell shape"/>
    <property type="evidence" value="ECO:0007669"/>
    <property type="project" value="InterPro"/>
</dbReference>
<comment type="caution">
    <text evidence="2">The sequence shown here is derived from an EMBL/GenBank/DDBJ whole genome shotgun (WGS) entry which is preliminary data.</text>
</comment>
<dbReference type="PANTHER" id="PTHR34138">
    <property type="entry name" value="CELL SHAPE-DETERMINING PROTEIN MREC"/>
    <property type="match status" value="1"/>
</dbReference>
<dbReference type="Pfam" id="PF04085">
    <property type="entry name" value="MreC"/>
    <property type="match status" value="1"/>
</dbReference>
<accession>A0A1F6WHE3</accession>
<evidence type="ECO:0000259" key="1">
    <source>
        <dbReference type="Pfam" id="PF04085"/>
    </source>
</evidence>
<dbReference type="EMBL" id="MFUH01000034">
    <property type="protein sequence ID" value="OGI81282.1"/>
    <property type="molecule type" value="Genomic_DNA"/>
</dbReference>
<name>A0A1F6WHE3_9BACT</name>